<name>S8BKS4_DACHA</name>
<keyword evidence="2" id="KW-1185">Reference proteome</keyword>
<comment type="caution">
    <text evidence="1">The sequence shown here is derived from an EMBL/GenBank/DDBJ whole genome shotgun (WGS) entry which is preliminary data.</text>
</comment>
<protein>
    <submittedName>
        <fullName evidence="1">Uncharacterized protein</fullName>
    </submittedName>
</protein>
<dbReference type="OrthoDB" id="5330419at2759"/>
<organism evidence="1 2">
    <name type="scientific">Dactylellina haptotyla (strain CBS 200.50)</name>
    <name type="common">Nematode-trapping fungus</name>
    <name type="synonym">Monacrosporium haptotylum</name>
    <dbReference type="NCBI Taxonomy" id="1284197"/>
    <lineage>
        <taxon>Eukaryota</taxon>
        <taxon>Fungi</taxon>
        <taxon>Dikarya</taxon>
        <taxon>Ascomycota</taxon>
        <taxon>Pezizomycotina</taxon>
        <taxon>Orbiliomycetes</taxon>
        <taxon>Orbiliales</taxon>
        <taxon>Orbiliaceae</taxon>
        <taxon>Dactylellina</taxon>
    </lineage>
</organism>
<dbReference type="HOGENOM" id="CLU_372147_0_0_1"/>
<dbReference type="eggNOG" id="ENOG502T1ZT">
    <property type="taxonomic scope" value="Eukaryota"/>
</dbReference>
<accession>S8BKS4</accession>
<gene>
    <name evidence="1" type="ORF">H072_6263</name>
</gene>
<reference evidence="1 2" key="1">
    <citation type="journal article" date="2013" name="PLoS Genet.">
        <title>Genomic mechanisms accounting for the adaptation to parasitism in nematode-trapping fungi.</title>
        <authorList>
            <person name="Meerupati T."/>
            <person name="Andersson K.M."/>
            <person name="Friman E."/>
            <person name="Kumar D."/>
            <person name="Tunlid A."/>
            <person name="Ahren D."/>
        </authorList>
    </citation>
    <scope>NUCLEOTIDE SEQUENCE [LARGE SCALE GENOMIC DNA]</scope>
    <source>
        <strain evidence="1 2">CBS 200.50</strain>
    </source>
</reference>
<evidence type="ECO:0000313" key="1">
    <source>
        <dbReference type="EMBL" id="EPS39993.1"/>
    </source>
</evidence>
<sequence length="747" mass="80971">MAQIISIQSVAKALHPVADQDGNSPVFAPGPAILFKDGNTYPACFSYADLANGSLDLLIEFDVITPSTADGENSNFSTGAWNSIPELIVNFTVAPGAPIPIAGTQGEAAGGGSGSFTVQSPVNLTSVNSFSSQVTLNLGSLAKSGKTPWGFKDAIVCTTSSVDGTNHPVFNYAEAIQLEFYAVGASPARFLAIEGIPVDLLRLALLPITYITEPTNAQTVINQGYPTYAGQLVFNVGFVYETTHGLPNFAMGGNGDYSRFDLHSYLRAWNLFYRGPARNRTVEAQHTLAANPRAGTVNCFDQSGILWLILSLSLQTVEEHKNFKGYMVKPFGWLKEGQLVGWPAPNGTNNPFFRRDTTLQWVDPLSTKRKPFTSHVFLSLNGKIYDSCAGPHLGTEDLKGYLEARDTVYPQDYENSEGLFVPSTLAQAEGKAGDISEDRRGQVGGMDDLFDSGRYTNQNWADLQNHIGSVVRDAIQGGYSGMLTLNQDIKTALESLGYQSIKALGPNFDRIDFGKVDNAKNKMYGSATCVAWAEFGQEQVGIAFEINFCNTAASATAYMNAAISNNSKGSTGHPVTLSSNTIGSFSSKEPVGQNPIFQTLVVRFCIGSMFIELTLNQFTWSQALDFANSCIEFLNTNSAGTVEQGFSISTIVVTVGPGGSPFPCDETSPIQTRLGEIVTLSFQVTNLKDLDWRYETGNVFLRKWTLDEDTLVLEVVPRNVGGDKLKLNFYDPYFQTTAIQIPFNVTA</sequence>
<proteinExistence type="predicted"/>
<reference evidence="2" key="2">
    <citation type="submission" date="2013-04" db="EMBL/GenBank/DDBJ databases">
        <title>Genomic mechanisms accounting for the adaptation to parasitism in nematode-trapping fungi.</title>
        <authorList>
            <person name="Ahren D.G."/>
        </authorList>
    </citation>
    <scope>NUCLEOTIDE SEQUENCE [LARGE SCALE GENOMIC DNA]</scope>
    <source>
        <strain evidence="2">CBS 200.50</strain>
    </source>
</reference>
<evidence type="ECO:0000313" key="2">
    <source>
        <dbReference type="Proteomes" id="UP000015100"/>
    </source>
</evidence>
<dbReference type="AlphaFoldDB" id="S8BKS4"/>
<dbReference type="Proteomes" id="UP000015100">
    <property type="component" value="Unassembled WGS sequence"/>
</dbReference>
<dbReference type="EMBL" id="AQGS01000443">
    <property type="protein sequence ID" value="EPS39993.1"/>
    <property type="molecule type" value="Genomic_DNA"/>
</dbReference>